<dbReference type="Pfam" id="PF07715">
    <property type="entry name" value="Plug"/>
    <property type="match status" value="1"/>
</dbReference>
<dbReference type="RefSeq" id="WP_164655145.1">
    <property type="nucleotide sequence ID" value="NZ_JAAIJR010000080.1"/>
</dbReference>
<evidence type="ECO:0000256" key="8">
    <source>
        <dbReference type="PROSITE-ProRule" id="PRU01360"/>
    </source>
</evidence>
<evidence type="ECO:0000256" key="5">
    <source>
        <dbReference type="ARBA" id="ARBA00022729"/>
    </source>
</evidence>
<organism evidence="10 11">
    <name type="scientific">Thiorhodococcus mannitoliphagus</name>
    <dbReference type="NCBI Taxonomy" id="329406"/>
    <lineage>
        <taxon>Bacteria</taxon>
        <taxon>Pseudomonadati</taxon>
        <taxon>Pseudomonadota</taxon>
        <taxon>Gammaproteobacteria</taxon>
        <taxon>Chromatiales</taxon>
        <taxon>Chromatiaceae</taxon>
        <taxon>Thiorhodococcus</taxon>
    </lineage>
</organism>
<evidence type="ECO:0000313" key="11">
    <source>
        <dbReference type="Proteomes" id="UP000471640"/>
    </source>
</evidence>
<keyword evidence="11" id="KW-1185">Reference proteome</keyword>
<dbReference type="GO" id="GO:0015344">
    <property type="term" value="F:siderophore uptake transmembrane transporter activity"/>
    <property type="evidence" value="ECO:0007669"/>
    <property type="project" value="TreeGrafter"/>
</dbReference>
<gene>
    <name evidence="10" type="ORF">G3480_17335</name>
</gene>
<dbReference type="AlphaFoldDB" id="A0A6P1DVB2"/>
<keyword evidence="10" id="KW-0675">Receptor</keyword>
<comment type="caution">
    <text evidence="10">The sequence shown here is derived from an EMBL/GenBank/DDBJ whole genome shotgun (WGS) entry which is preliminary data.</text>
</comment>
<dbReference type="PROSITE" id="PS52016">
    <property type="entry name" value="TONB_DEPENDENT_REC_3"/>
    <property type="match status" value="1"/>
</dbReference>
<dbReference type="PANTHER" id="PTHR30069:SF29">
    <property type="entry name" value="HEMOGLOBIN AND HEMOGLOBIN-HAPTOGLOBIN-BINDING PROTEIN 1-RELATED"/>
    <property type="match status" value="1"/>
</dbReference>
<dbReference type="PANTHER" id="PTHR30069">
    <property type="entry name" value="TONB-DEPENDENT OUTER MEMBRANE RECEPTOR"/>
    <property type="match status" value="1"/>
</dbReference>
<dbReference type="EMBL" id="JAAIJR010000080">
    <property type="protein sequence ID" value="NEX22048.1"/>
    <property type="molecule type" value="Genomic_DNA"/>
</dbReference>
<evidence type="ECO:0000256" key="3">
    <source>
        <dbReference type="ARBA" id="ARBA00022452"/>
    </source>
</evidence>
<evidence type="ECO:0000259" key="9">
    <source>
        <dbReference type="Pfam" id="PF07715"/>
    </source>
</evidence>
<protein>
    <submittedName>
        <fullName evidence="10">TonB-dependent receptor</fullName>
    </submittedName>
</protein>
<evidence type="ECO:0000256" key="1">
    <source>
        <dbReference type="ARBA" id="ARBA00004571"/>
    </source>
</evidence>
<proteinExistence type="inferred from homology"/>
<keyword evidence="3 8" id="KW-1134">Transmembrane beta strand</keyword>
<evidence type="ECO:0000313" key="10">
    <source>
        <dbReference type="EMBL" id="NEX22048.1"/>
    </source>
</evidence>
<evidence type="ECO:0000256" key="4">
    <source>
        <dbReference type="ARBA" id="ARBA00022692"/>
    </source>
</evidence>
<accession>A0A6P1DVB2</accession>
<keyword evidence="2 8" id="KW-0813">Transport</keyword>
<dbReference type="InterPro" id="IPR039426">
    <property type="entry name" value="TonB-dep_rcpt-like"/>
</dbReference>
<dbReference type="InterPro" id="IPR012910">
    <property type="entry name" value="Plug_dom"/>
</dbReference>
<evidence type="ECO:0000256" key="7">
    <source>
        <dbReference type="ARBA" id="ARBA00023237"/>
    </source>
</evidence>
<keyword evidence="5" id="KW-0732">Signal</keyword>
<comment type="similarity">
    <text evidence="8">Belongs to the TonB-dependent receptor family.</text>
</comment>
<dbReference type="Proteomes" id="UP000471640">
    <property type="component" value="Unassembled WGS sequence"/>
</dbReference>
<comment type="subcellular location">
    <subcellularLocation>
        <location evidence="1 8">Cell outer membrane</location>
        <topology evidence="1 8">Multi-pass membrane protein</topology>
    </subcellularLocation>
</comment>
<keyword evidence="7 8" id="KW-0998">Cell outer membrane</keyword>
<name>A0A6P1DVB2_9GAMM</name>
<keyword evidence="4 8" id="KW-0812">Transmembrane</keyword>
<dbReference type="GO" id="GO:0009279">
    <property type="term" value="C:cell outer membrane"/>
    <property type="evidence" value="ECO:0007669"/>
    <property type="project" value="UniProtKB-SubCell"/>
</dbReference>
<dbReference type="GO" id="GO:0044718">
    <property type="term" value="P:siderophore transmembrane transport"/>
    <property type="evidence" value="ECO:0007669"/>
    <property type="project" value="TreeGrafter"/>
</dbReference>
<sequence length="695" mass="77096">MPTEPTACRPTTGRAPRAGWALLGLLLTAPCPFGPARADELLDLPFDDLLQVEVASAGKRDEQIRNIPASVSILTREEIARYGYVTLEDLLRNVPGFFILDNTEDRFIGNRGTVGGGVQFLVNGIPQHPSRQKGLSVPEIARLNIPVESIDRIEVIRGPMSVIYGNNAFLGVINIVTNSLATSGPRASVSAGSRDSGQLFARLGGRARDGFLVLNAGGWRTDGLGGDYADMMSPAQLAALDPAMHRDLDGDLWQRRGSLDLSAGWRGFSTDVRYSEMDYGIYALTPPFDQGSALRLKTLHAALGYAYRFSDNLGLRLTGIHSQETYDAYRLDLLFAGLEGSQRQHARRWELEFDLHWQPDERLSMLFGYRWRLLDHLDNRPQTPPIIVRDIQSDALDQQDLFTEIGYDLTKSLRLVGGARLTQLPEAYRFTQYNALDGTLTETALPTSDRNLINGRVAALWSLDSSQVLKLIWGNAAQDVDSTRISDPERIETVELNYVRTAPRWTLSASLFQNRTSSIVRTIQTLDPATGAYGIGYDNSGLWLTRGLEWTTELRPWPGVNLSLDATWQQTDDRRSDLEPGYSPALLVKLKADYRRGDFIYAAYAHYVDAMESDWDFVTGPIAGVIERLGERVPATWNLGLNLRWEPSGQGVYAALNVSNLLNTEIRYPASELTNLARGLIGPGRILTATLGYAF</sequence>
<dbReference type="Gene3D" id="2.170.130.10">
    <property type="entry name" value="TonB-dependent receptor, plug domain"/>
    <property type="match status" value="1"/>
</dbReference>
<reference evidence="10 11" key="2">
    <citation type="submission" date="2020-02" db="EMBL/GenBank/DDBJ databases">
        <title>Genome sequences of Thiorhodococcus mannitoliphagus and Thiorhodococcus minor, purple sulfur photosynthetic bacteria in the gammaproteobacterial family, Chromatiaceae.</title>
        <authorList>
            <person name="Aviles F.A."/>
            <person name="Meyer T.E."/>
            <person name="Kyndt J.A."/>
        </authorList>
    </citation>
    <scope>NUCLEOTIDE SEQUENCE [LARGE SCALE GENOMIC DNA]</scope>
    <source>
        <strain evidence="10 11">DSM 18266</strain>
    </source>
</reference>
<dbReference type="Gene3D" id="2.40.170.20">
    <property type="entry name" value="TonB-dependent receptor, beta-barrel domain"/>
    <property type="match status" value="1"/>
</dbReference>
<feature type="domain" description="TonB-dependent receptor plug" evidence="9">
    <location>
        <begin position="64"/>
        <end position="172"/>
    </location>
</feature>
<dbReference type="InterPro" id="IPR036942">
    <property type="entry name" value="Beta-barrel_TonB_sf"/>
</dbReference>
<evidence type="ECO:0000256" key="2">
    <source>
        <dbReference type="ARBA" id="ARBA00022448"/>
    </source>
</evidence>
<dbReference type="InterPro" id="IPR037066">
    <property type="entry name" value="Plug_dom_sf"/>
</dbReference>
<evidence type="ECO:0000256" key="6">
    <source>
        <dbReference type="ARBA" id="ARBA00023136"/>
    </source>
</evidence>
<reference evidence="11" key="1">
    <citation type="journal article" date="2020" name="Microbiol. Resour. Announc.">
        <title>Draft Genome Sequences of Thiorhodococcus mannitoliphagus and Thiorhodococcus minor, Purple Sulfur Photosynthetic Bacteria in the Gammaproteobacterial Family Chromatiaceae.</title>
        <authorList>
            <person name="Aviles F.A."/>
            <person name="Meyer T.E."/>
            <person name="Kyndt J.A."/>
        </authorList>
    </citation>
    <scope>NUCLEOTIDE SEQUENCE [LARGE SCALE GENOMIC DNA]</scope>
    <source>
        <strain evidence="11">DSM 18266</strain>
    </source>
</reference>
<keyword evidence="6 8" id="KW-0472">Membrane</keyword>
<dbReference type="SUPFAM" id="SSF56935">
    <property type="entry name" value="Porins"/>
    <property type="match status" value="1"/>
</dbReference>